<feature type="region of interest" description="Disordered" evidence="1">
    <location>
        <begin position="253"/>
        <end position="289"/>
    </location>
</feature>
<feature type="compositionally biased region" description="Polar residues" evidence="1">
    <location>
        <begin position="95"/>
        <end position="105"/>
    </location>
</feature>
<sequence length="289" mass="33310">MNQCTIGNLLSPLSRKRKNYTKDEWRRTLETGIQQYMEKSLNQMHEEVKENGNTSWSTKLEQEMVVLYTNFIKHSEEVCECYDNVPHHRPELGAQNDQSKTQTAPVLSRHGDGEEGPPPGFEWIAEYMDMLTQYPKEEFYIEYSGKVARERLTEAFDTLKNMKESLTRNEKIWKQLQSLVRVENASNAREVRDVIRRMSFLNKKLALALDGENASPSILMRPPGEYTFDELRAECRLSDELVLRMLAGYGHQVPESKSTTKRGYAEIGHGEQGSGLVHDSDVTNTDERN</sequence>
<proteinExistence type="predicted"/>
<dbReference type="AlphaFoldDB" id="A0AAV9AXE1"/>
<name>A0AAV9AXE1_ACOGR</name>
<protein>
    <submittedName>
        <fullName evidence="2">Uncharacterized protein</fullName>
    </submittedName>
</protein>
<gene>
    <name evidence="2" type="ORF">QJS04_geneDACA017110</name>
</gene>
<accession>A0AAV9AXE1</accession>
<organism evidence="2 3">
    <name type="scientific">Acorus gramineus</name>
    <name type="common">Dwarf sweet flag</name>
    <dbReference type="NCBI Taxonomy" id="55184"/>
    <lineage>
        <taxon>Eukaryota</taxon>
        <taxon>Viridiplantae</taxon>
        <taxon>Streptophyta</taxon>
        <taxon>Embryophyta</taxon>
        <taxon>Tracheophyta</taxon>
        <taxon>Spermatophyta</taxon>
        <taxon>Magnoliopsida</taxon>
        <taxon>Liliopsida</taxon>
        <taxon>Acoraceae</taxon>
        <taxon>Acorus</taxon>
    </lineage>
</organism>
<feature type="compositionally biased region" description="Basic and acidic residues" evidence="1">
    <location>
        <begin position="278"/>
        <end position="289"/>
    </location>
</feature>
<keyword evidence="3" id="KW-1185">Reference proteome</keyword>
<feature type="region of interest" description="Disordered" evidence="1">
    <location>
        <begin position="90"/>
        <end position="116"/>
    </location>
</feature>
<dbReference type="EMBL" id="JAUJYN010000006">
    <property type="protein sequence ID" value="KAK1268582.1"/>
    <property type="molecule type" value="Genomic_DNA"/>
</dbReference>
<evidence type="ECO:0000313" key="3">
    <source>
        <dbReference type="Proteomes" id="UP001179952"/>
    </source>
</evidence>
<reference evidence="2" key="2">
    <citation type="submission" date="2023-06" db="EMBL/GenBank/DDBJ databases">
        <authorList>
            <person name="Ma L."/>
            <person name="Liu K.-W."/>
            <person name="Li Z."/>
            <person name="Hsiao Y.-Y."/>
            <person name="Qi Y."/>
            <person name="Fu T."/>
            <person name="Tang G."/>
            <person name="Zhang D."/>
            <person name="Sun W.-H."/>
            <person name="Liu D.-K."/>
            <person name="Li Y."/>
            <person name="Chen G.-Z."/>
            <person name="Liu X.-D."/>
            <person name="Liao X.-Y."/>
            <person name="Jiang Y.-T."/>
            <person name="Yu X."/>
            <person name="Hao Y."/>
            <person name="Huang J."/>
            <person name="Zhao X.-W."/>
            <person name="Ke S."/>
            <person name="Chen Y.-Y."/>
            <person name="Wu W.-L."/>
            <person name="Hsu J.-L."/>
            <person name="Lin Y.-F."/>
            <person name="Huang M.-D."/>
            <person name="Li C.-Y."/>
            <person name="Huang L."/>
            <person name="Wang Z.-W."/>
            <person name="Zhao X."/>
            <person name="Zhong W.-Y."/>
            <person name="Peng D.-H."/>
            <person name="Ahmad S."/>
            <person name="Lan S."/>
            <person name="Zhang J.-S."/>
            <person name="Tsai W.-C."/>
            <person name="Van De Peer Y."/>
            <person name="Liu Z.-J."/>
        </authorList>
    </citation>
    <scope>NUCLEOTIDE SEQUENCE</scope>
    <source>
        <strain evidence="2">SCP</strain>
        <tissue evidence="2">Leaves</tissue>
    </source>
</reference>
<comment type="caution">
    <text evidence="2">The sequence shown here is derived from an EMBL/GenBank/DDBJ whole genome shotgun (WGS) entry which is preliminary data.</text>
</comment>
<dbReference type="Proteomes" id="UP001179952">
    <property type="component" value="Unassembled WGS sequence"/>
</dbReference>
<evidence type="ECO:0000313" key="2">
    <source>
        <dbReference type="EMBL" id="KAK1268582.1"/>
    </source>
</evidence>
<reference evidence="2" key="1">
    <citation type="journal article" date="2023" name="Nat. Commun.">
        <title>Diploid and tetraploid genomes of Acorus and the evolution of monocots.</title>
        <authorList>
            <person name="Ma L."/>
            <person name="Liu K.W."/>
            <person name="Li Z."/>
            <person name="Hsiao Y.Y."/>
            <person name="Qi Y."/>
            <person name="Fu T."/>
            <person name="Tang G.D."/>
            <person name="Zhang D."/>
            <person name="Sun W.H."/>
            <person name="Liu D.K."/>
            <person name="Li Y."/>
            <person name="Chen G.Z."/>
            <person name="Liu X.D."/>
            <person name="Liao X.Y."/>
            <person name="Jiang Y.T."/>
            <person name="Yu X."/>
            <person name="Hao Y."/>
            <person name="Huang J."/>
            <person name="Zhao X.W."/>
            <person name="Ke S."/>
            <person name="Chen Y.Y."/>
            <person name="Wu W.L."/>
            <person name="Hsu J.L."/>
            <person name="Lin Y.F."/>
            <person name="Huang M.D."/>
            <person name="Li C.Y."/>
            <person name="Huang L."/>
            <person name="Wang Z.W."/>
            <person name="Zhao X."/>
            <person name="Zhong W.Y."/>
            <person name="Peng D.H."/>
            <person name="Ahmad S."/>
            <person name="Lan S."/>
            <person name="Zhang J.S."/>
            <person name="Tsai W.C."/>
            <person name="Van de Peer Y."/>
            <person name="Liu Z.J."/>
        </authorList>
    </citation>
    <scope>NUCLEOTIDE SEQUENCE</scope>
    <source>
        <strain evidence="2">SCP</strain>
    </source>
</reference>
<evidence type="ECO:0000256" key="1">
    <source>
        <dbReference type="SAM" id="MobiDB-lite"/>
    </source>
</evidence>